<dbReference type="RefSeq" id="XP_013246517.1">
    <property type="nucleotide sequence ID" value="XM_013391063.1"/>
</dbReference>
<feature type="region of interest" description="Disordered" evidence="1">
    <location>
        <begin position="330"/>
        <end position="359"/>
    </location>
</feature>
<keyword evidence="3" id="KW-1185">Reference proteome</keyword>
<dbReference type="Proteomes" id="UP000018050">
    <property type="component" value="Unassembled WGS sequence"/>
</dbReference>
<reference evidence="2" key="1">
    <citation type="submission" date="2013-10" db="EMBL/GenBank/DDBJ databases">
        <title>Genomic analysis of the causative agents of coccidiosis in chickens.</title>
        <authorList>
            <person name="Reid A.J."/>
            <person name="Blake D."/>
            <person name="Billington K."/>
            <person name="Browne H."/>
            <person name="Dunn M."/>
            <person name="Hung S."/>
            <person name="Kawahara F."/>
            <person name="Miranda-Saavedra D."/>
            <person name="Mourier T."/>
            <person name="Nagra H."/>
            <person name="Otto T.D."/>
            <person name="Rawlings N."/>
            <person name="Sanchez A."/>
            <person name="Sanders M."/>
            <person name="Subramaniam C."/>
            <person name="Tay Y."/>
            <person name="Dear P."/>
            <person name="Doerig C."/>
            <person name="Gruber A."/>
            <person name="Parkinson J."/>
            <person name="Shirley M."/>
            <person name="Wan K.L."/>
            <person name="Berriman M."/>
            <person name="Tomley F."/>
            <person name="Pain A."/>
        </authorList>
    </citation>
    <scope>NUCLEOTIDE SEQUENCE [LARGE SCALE GENOMIC DNA]</scope>
    <source>
        <strain evidence="2">Houghton</strain>
    </source>
</reference>
<dbReference type="VEuPathDB" id="ToxoDB:EAH_00053310"/>
<accession>U6GWC6</accession>
<sequence>MAGQAFAARPASPLVPLSNEAASEHDGKATTANLRDVSGSDPQVKQKGGVSSACHQKRAKAVSTTFWLVVSYIVGVSVWFSLCGGARKINEGTTVRQLAAGGERHGFHGGKNPLFVENEWTSLDADELASLCAQVGEWIPEAGAQSTSLPLQAVAETILSSEVQAQDNFAQFLQPSAGSCMQPAQQQVAQGNPLEMDGYARPQQEHTNHAVAGPSWKADASAGSAPVGSATASQWIGVHPEAVRPTPGFVPAHLFPSGVSFLPSLFSYQSDFTPDGSLGLSSQEVQPAPQSSQGSQRQHSLLHVLQDDRLGSPEGWLQSVDEVTAPSAALGPVARSGEPGGHSHGRPSMHERATASQGICGQASEHTKLVLRRMLLAKPRSSPATTSGALSEGGCIAAEGRRTVMVCDLDSHPFIHLPQLDPNVRREDIKTGPLETCVRCEPLVFHLKALRTWFLQRSICKLEAMKMFDVAQRLASRTVLSMVAPVDGLRPAVAAESLGRRFLAFNAVYGALQVLGPTSELRKAWEAMILSVPTTYSHTPRCPIEGKYGFHYTLAKQLSEALELYKLGGAPTDEDIIEIKRKLFCTELSPKRFREASWSLWRKDDREYSGKQ</sequence>
<evidence type="ECO:0000256" key="1">
    <source>
        <dbReference type="SAM" id="MobiDB-lite"/>
    </source>
</evidence>
<dbReference type="OMA" id="SMHERAT"/>
<feature type="region of interest" description="Disordered" evidence="1">
    <location>
        <begin position="16"/>
        <end position="51"/>
    </location>
</feature>
<name>U6GWC6_EIMAC</name>
<feature type="region of interest" description="Disordered" evidence="1">
    <location>
        <begin position="277"/>
        <end position="299"/>
    </location>
</feature>
<protein>
    <submittedName>
        <fullName evidence="2">Uncharacterized protein</fullName>
    </submittedName>
</protein>
<evidence type="ECO:0000313" key="2">
    <source>
        <dbReference type="EMBL" id="CDI84526.1"/>
    </source>
</evidence>
<evidence type="ECO:0000313" key="3">
    <source>
        <dbReference type="Proteomes" id="UP000018050"/>
    </source>
</evidence>
<dbReference type="AlphaFoldDB" id="U6GWC6"/>
<gene>
    <name evidence="2" type="ORF">EAH_00053310</name>
</gene>
<dbReference type="GeneID" id="25273401"/>
<organism evidence="2 3">
    <name type="scientific">Eimeria acervulina</name>
    <name type="common">Coccidian parasite</name>
    <dbReference type="NCBI Taxonomy" id="5801"/>
    <lineage>
        <taxon>Eukaryota</taxon>
        <taxon>Sar</taxon>
        <taxon>Alveolata</taxon>
        <taxon>Apicomplexa</taxon>
        <taxon>Conoidasida</taxon>
        <taxon>Coccidia</taxon>
        <taxon>Eucoccidiorida</taxon>
        <taxon>Eimeriorina</taxon>
        <taxon>Eimeriidae</taxon>
        <taxon>Eimeria</taxon>
    </lineage>
</organism>
<dbReference type="OrthoDB" id="346600at2759"/>
<reference evidence="2" key="2">
    <citation type="submission" date="2013-10" db="EMBL/GenBank/DDBJ databases">
        <authorList>
            <person name="Aslett M."/>
        </authorList>
    </citation>
    <scope>NUCLEOTIDE SEQUENCE [LARGE SCALE GENOMIC DNA]</scope>
    <source>
        <strain evidence="2">Houghton</strain>
    </source>
</reference>
<proteinExistence type="predicted"/>
<dbReference type="EMBL" id="HG673708">
    <property type="protein sequence ID" value="CDI84526.1"/>
    <property type="molecule type" value="Genomic_DNA"/>
</dbReference>
<feature type="compositionally biased region" description="Polar residues" evidence="1">
    <location>
        <begin position="279"/>
        <end position="299"/>
    </location>
</feature>